<dbReference type="InterPro" id="IPR022535">
    <property type="entry name" value="Golgi_pH-regulator_cons_dom"/>
</dbReference>
<evidence type="ECO:0000256" key="5">
    <source>
        <dbReference type="SAM" id="Coils"/>
    </source>
</evidence>
<keyword evidence="3 6" id="KW-1133">Transmembrane helix</keyword>
<dbReference type="PANTHER" id="PTHR15948:SF0">
    <property type="entry name" value="GOLGI PH REGULATOR A-RELATED"/>
    <property type="match status" value="1"/>
</dbReference>
<evidence type="ECO:0000256" key="4">
    <source>
        <dbReference type="ARBA" id="ARBA00023136"/>
    </source>
</evidence>
<reference evidence="9" key="1">
    <citation type="submission" date="2022-07" db="EMBL/GenBank/DDBJ databases">
        <title>Phylogenomic reconstructions and comparative analyses of Kickxellomycotina fungi.</title>
        <authorList>
            <person name="Reynolds N.K."/>
            <person name="Stajich J.E."/>
            <person name="Barry K."/>
            <person name="Grigoriev I.V."/>
            <person name="Crous P."/>
            <person name="Smith M.E."/>
        </authorList>
    </citation>
    <scope>NUCLEOTIDE SEQUENCE</scope>
    <source>
        <strain evidence="9">RSA 567</strain>
    </source>
</reference>
<evidence type="ECO:0000259" key="8">
    <source>
        <dbReference type="Pfam" id="PF12537"/>
    </source>
</evidence>
<evidence type="ECO:0000256" key="3">
    <source>
        <dbReference type="ARBA" id="ARBA00022989"/>
    </source>
</evidence>
<dbReference type="EMBL" id="JANBQB010000075">
    <property type="protein sequence ID" value="KAJ1983000.1"/>
    <property type="molecule type" value="Genomic_DNA"/>
</dbReference>
<comment type="subcellular location">
    <subcellularLocation>
        <location evidence="1">Membrane</location>
        <topology evidence="1">Multi-pass membrane protein</topology>
    </subcellularLocation>
</comment>
<feature type="transmembrane region" description="Helical" evidence="6">
    <location>
        <begin position="127"/>
        <end position="145"/>
    </location>
</feature>
<proteinExistence type="predicted"/>
<keyword evidence="5" id="KW-0175">Coiled coil</keyword>
<feature type="transmembrane region" description="Helical" evidence="6">
    <location>
        <begin position="306"/>
        <end position="328"/>
    </location>
</feature>
<evidence type="ECO:0000256" key="6">
    <source>
        <dbReference type="SAM" id="Phobius"/>
    </source>
</evidence>
<feature type="coiled-coil region" evidence="5">
    <location>
        <begin position="262"/>
        <end position="296"/>
    </location>
</feature>
<dbReference type="AlphaFoldDB" id="A0A9W8B9Q8"/>
<feature type="transmembrane region" description="Helical" evidence="6">
    <location>
        <begin position="441"/>
        <end position="463"/>
    </location>
</feature>
<keyword evidence="4 6" id="KW-0472">Membrane</keyword>
<keyword evidence="10" id="KW-1185">Reference proteome</keyword>
<evidence type="ECO:0000313" key="10">
    <source>
        <dbReference type="Proteomes" id="UP001151582"/>
    </source>
</evidence>
<feature type="transmembrane region" description="Helical" evidence="6">
    <location>
        <begin position="13"/>
        <end position="36"/>
    </location>
</feature>
<name>A0A9W8B9Q8_9FUNG</name>
<evidence type="ECO:0000259" key="7">
    <source>
        <dbReference type="Pfam" id="PF12430"/>
    </source>
</evidence>
<dbReference type="Proteomes" id="UP001151582">
    <property type="component" value="Unassembled WGS sequence"/>
</dbReference>
<feature type="transmembrane region" description="Helical" evidence="6">
    <location>
        <begin position="362"/>
        <end position="386"/>
    </location>
</feature>
<dbReference type="InterPro" id="IPR025969">
    <property type="entry name" value="ABA_GPCR_dom"/>
</dbReference>
<feature type="transmembrane region" description="Helical" evidence="6">
    <location>
        <begin position="165"/>
        <end position="187"/>
    </location>
</feature>
<feature type="transmembrane region" description="Helical" evidence="6">
    <location>
        <begin position="57"/>
        <end position="75"/>
    </location>
</feature>
<dbReference type="PANTHER" id="PTHR15948">
    <property type="entry name" value="G-PROTEIN COUPLED RECEPTOR 89-RELATED"/>
    <property type="match status" value="1"/>
</dbReference>
<accession>A0A9W8B9Q8</accession>
<dbReference type="OrthoDB" id="264392at2759"/>
<dbReference type="Pfam" id="PF12537">
    <property type="entry name" value="GPHR_N"/>
    <property type="match status" value="1"/>
</dbReference>
<keyword evidence="2 6" id="KW-0812">Transmembrane</keyword>
<evidence type="ECO:0000256" key="2">
    <source>
        <dbReference type="ARBA" id="ARBA00022692"/>
    </source>
</evidence>
<evidence type="ECO:0008006" key="11">
    <source>
        <dbReference type="Google" id="ProtNLM"/>
    </source>
</evidence>
<evidence type="ECO:0000256" key="1">
    <source>
        <dbReference type="ARBA" id="ARBA00004141"/>
    </source>
</evidence>
<organism evidence="9 10">
    <name type="scientific">Dimargaris verticillata</name>
    <dbReference type="NCBI Taxonomy" id="2761393"/>
    <lineage>
        <taxon>Eukaryota</taxon>
        <taxon>Fungi</taxon>
        <taxon>Fungi incertae sedis</taxon>
        <taxon>Zoopagomycota</taxon>
        <taxon>Kickxellomycotina</taxon>
        <taxon>Dimargaritomycetes</taxon>
        <taxon>Dimargaritales</taxon>
        <taxon>Dimargaritaceae</taxon>
        <taxon>Dimargaris</taxon>
    </lineage>
</organism>
<protein>
    <recommendedName>
        <fullName evidence="11">Abscisic acid G-protein coupled receptor-domain-containing protein</fullName>
    </recommendedName>
</protein>
<feature type="transmembrane region" description="Helical" evidence="6">
    <location>
        <begin position="95"/>
        <end position="115"/>
    </location>
</feature>
<dbReference type="InterPro" id="IPR015672">
    <property type="entry name" value="GPHR/GTG"/>
</dbReference>
<feature type="domain" description="Golgi pH regulator conserved" evidence="8">
    <location>
        <begin position="163"/>
        <end position="227"/>
    </location>
</feature>
<evidence type="ECO:0000313" key="9">
    <source>
        <dbReference type="EMBL" id="KAJ1983000.1"/>
    </source>
</evidence>
<comment type="caution">
    <text evidence="9">The sequence shown here is derived from an EMBL/GenBank/DDBJ whole genome shotgun (WGS) entry which is preliminary data.</text>
</comment>
<feature type="domain" description="Abscisic acid G-protein coupled receptor-like" evidence="7">
    <location>
        <begin position="296"/>
        <end position="464"/>
    </location>
</feature>
<feature type="transmembrane region" description="Helical" evidence="6">
    <location>
        <begin position="398"/>
        <end position="421"/>
    </location>
</feature>
<dbReference type="GO" id="GO:0016020">
    <property type="term" value="C:membrane"/>
    <property type="evidence" value="ECO:0007669"/>
    <property type="project" value="UniProtKB-SubCell"/>
</dbReference>
<gene>
    <name evidence="9" type="ORF">H4R34_001542</name>
</gene>
<sequence>MAYATHTPQVLDAAVLLSSLVVFFAFAWVFVVQQLFRDYHHQLAAHTATDRYKGVQVLFSLTLAFSCTLFELLIFEITDVLDRDTRWFCWKVSLHVVLALVVAVLPFYQGMLLLANWGWPRALRNRLIGSLVGWLVFFYFFWRVGDKFPIHTTQPGPLGWWAIEPVMARVGVIGVTLMAVLSGFGAVNSPYTTLFVFVRRVTEAQIATVQRKLDQLTTTVTAKRQRLGVERAQAAQVAATSGVMGRVFRSVSTRVGLATDQVARLEDELRMLDTLVEQLQIDLEHLYLEKRRYDETSTLKGHYFNFLGYIFSVYCVYKVIMSFINIVFHRIGKTDPITNGLTLAMTHMNLEQLDVPFWSQQLSFWFVGIMVVCSIRGLLLQIIKFFKAFSRTVSPANVVLLLAQLMGVYFLSSVLLMRMSLPPEFRRIIQDVLGTIEFHFYQRWFDVIFLVSALASMIFVYFVHQAQLNTHHALALGQEEVADWEAVELGLRHPHSRATADQRYQDLAHDTAQGWGHPTAYDGLDEAFGGSTSASNGAASRRRW</sequence>
<dbReference type="Pfam" id="PF12430">
    <property type="entry name" value="ABA_GPCR"/>
    <property type="match status" value="1"/>
</dbReference>